<dbReference type="AlphaFoldDB" id="A0A1Q9CXR9"/>
<keyword evidence="2" id="KW-0328">Glycosyltransferase</keyword>
<keyword evidence="7" id="KW-0732">Signal</keyword>
<accession>A0A1Q9CXR9</accession>
<reference evidence="8 9" key="1">
    <citation type="submission" date="2016-02" db="EMBL/GenBank/DDBJ databases">
        <title>Genome analysis of coral dinoflagellate symbionts highlights evolutionary adaptations to a symbiotic lifestyle.</title>
        <authorList>
            <person name="Aranda M."/>
            <person name="Li Y."/>
            <person name="Liew Y.J."/>
            <person name="Baumgarten S."/>
            <person name="Simakov O."/>
            <person name="Wilson M."/>
            <person name="Piel J."/>
            <person name="Ashoor H."/>
            <person name="Bougouffa S."/>
            <person name="Bajic V.B."/>
            <person name="Ryu T."/>
            <person name="Ravasi T."/>
            <person name="Bayer T."/>
            <person name="Micklem G."/>
            <person name="Kim H."/>
            <person name="Bhak J."/>
            <person name="Lajeunesse T.C."/>
            <person name="Voolstra C.R."/>
        </authorList>
    </citation>
    <scope>NUCLEOTIDE SEQUENCE [LARGE SCALE GENOMIC DNA]</scope>
    <source>
        <strain evidence="8 9">CCMP2467</strain>
    </source>
</reference>
<evidence type="ECO:0000256" key="1">
    <source>
        <dbReference type="ARBA" id="ARBA00004606"/>
    </source>
</evidence>
<dbReference type="GO" id="GO:0016020">
    <property type="term" value="C:membrane"/>
    <property type="evidence" value="ECO:0007669"/>
    <property type="project" value="UniProtKB-SubCell"/>
</dbReference>
<evidence type="ECO:0000256" key="7">
    <source>
        <dbReference type="SAM" id="SignalP"/>
    </source>
</evidence>
<organism evidence="8 9">
    <name type="scientific">Symbiodinium microadriaticum</name>
    <name type="common">Dinoflagellate</name>
    <name type="synonym">Zooxanthella microadriatica</name>
    <dbReference type="NCBI Taxonomy" id="2951"/>
    <lineage>
        <taxon>Eukaryota</taxon>
        <taxon>Sar</taxon>
        <taxon>Alveolata</taxon>
        <taxon>Dinophyceae</taxon>
        <taxon>Suessiales</taxon>
        <taxon>Symbiodiniaceae</taxon>
        <taxon>Symbiodinium</taxon>
    </lineage>
</organism>
<evidence type="ECO:0000313" key="9">
    <source>
        <dbReference type="Proteomes" id="UP000186817"/>
    </source>
</evidence>
<evidence type="ECO:0000256" key="3">
    <source>
        <dbReference type="ARBA" id="ARBA00022679"/>
    </source>
</evidence>
<dbReference type="Proteomes" id="UP000186817">
    <property type="component" value="Unassembled WGS sequence"/>
</dbReference>
<keyword evidence="5" id="KW-0325">Glycoprotein</keyword>
<feature type="chain" id="PRO_5012886928" evidence="7">
    <location>
        <begin position="31"/>
        <end position="749"/>
    </location>
</feature>
<keyword evidence="4" id="KW-0472">Membrane</keyword>
<feature type="region of interest" description="Disordered" evidence="6">
    <location>
        <begin position="73"/>
        <end position="116"/>
    </location>
</feature>
<gene>
    <name evidence="8" type="ORF">AK812_SmicGene31078</name>
</gene>
<keyword evidence="9" id="KW-1185">Reference proteome</keyword>
<name>A0A1Q9CXR9_SYMMI</name>
<feature type="signal peptide" evidence="7">
    <location>
        <begin position="1"/>
        <end position="30"/>
    </location>
</feature>
<evidence type="ECO:0000313" key="8">
    <source>
        <dbReference type="EMBL" id="OLP87695.1"/>
    </source>
</evidence>
<comment type="subcellular location">
    <subcellularLocation>
        <location evidence="1">Membrane</location>
        <topology evidence="1">Single-pass type II membrane protein</topology>
    </subcellularLocation>
</comment>
<protein>
    <submittedName>
        <fullName evidence="8">Uncharacterized protein</fullName>
    </submittedName>
</protein>
<dbReference type="Pfam" id="PF02485">
    <property type="entry name" value="Branch"/>
    <property type="match status" value="1"/>
</dbReference>
<sequence>MGSAPRTAAPGGRAQLPCLLLLLVAWACRGAKFEDEEKVREALAALEAEDSAPGHARRHFQHLRQLQNELEKLEEDQSDNDSSVPEAAEASAGNSTDARRHWLFGPQDGDNASCAEENTSSLLSNLSNMTLMWSLVRRFFVTEDTPSREAAALEKLLRKRHRYITEKMETDLSVVQHFSVPSVLPAWPSSEKQVAFLFLTVDGLDFEDVWDRFFADVGAYGAYSIYVHRASSKEAGGRRFAEGFGGWSRSWSKATTPLSRWGAVEIPQVENRWCALFGVEVALLHAALQDARNQQFVFLSHNTIPLKSFDYVYKQLVVNSPSTSKFCFAEPAFHKMATSETIRNELRRQCVFRDFYRSLSPRILKHHQWVVLKRDHAEIVIQRATEALLLWKETWQYAAPDLLNMGEGCSDESVPGTALLLDLEKTERSTGNTWVDLSRLGVEQQCLTYVLWRHCFTESRLDHSENIAKDLDIVMKHGKFRMLTDREFNFFKSALKRELNGYPAVFDTLSIEYLWKLVQEGFMFARKFVKELRVTVGNGNFPLAEVLPALWDLVDDFNECKILESLHCTETVGFGGARLYVDLIILRSPATMTILSLVTQVRLLSGAQVIPLGAEDPKHLSLFSCAPCKEITVRETKQMGQRRREKLRVGGVEEWQEVFQLLAALRAAELRPSIVTAAAAVLAATFGQRELEGSDRLSDMTHGEAVAASSAASWNFWSGWNPKLLANGSHCGGVFWQRRGLRLCMNYLA</sequence>
<dbReference type="EMBL" id="LSRX01000848">
    <property type="protein sequence ID" value="OLP87695.1"/>
    <property type="molecule type" value="Genomic_DNA"/>
</dbReference>
<proteinExistence type="predicted"/>
<evidence type="ECO:0000256" key="4">
    <source>
        <dbReference type="ARBA" id="ARBA00023136"/>
    </source>
</evidence>
<dbReference type="PANTHER" id="PTHR31042">
    <property type="entry name" value="CORE-2/I-BRANCHING BETA-1,6-N-ACETYLGLUCOSAMINYLTRANSFERASE FAMILY PROTEIN-RELATED"/>
    <property type="match status" value="1"/>
</dbReference>
<evidence type="ECO:0000256" key="6">
    <source>
        <dbReference type="SAM" id="MobiDB-lite"/>
    </source>
</evidence>
<dbReference type="OrthoDB" id="416788at2759"/>
<dbReference type="InterPro" id="IPR003406">
    <property type="entry name" value="Glyco_trans_14"/>
</dbReference>
<dbReference type="InterPro" id="IPR044174">
    <property type="entry name" value="BC10-like"/>
</dbReference>
<keyword evidence="3" id="KW-0808">Transferase</keyword>
<dbReference type="PANTHER" id="PTHR31042:SF150">
    <property type="entry name" value="OS06G0661900 PROTEIN"/>
    <property type="match status" value="1"/>
</dbReference>
<comment type="caution">
    <text evidence="8">The sequence shown here is derived from an EMBL/GenBank/DDBJ whole genome shotgun (WGS) entry which is preliminary data.</text>
</comment>
<evidence type="ECO:0000256" key="2">
    <source>
        <dbReference type="ARBA" id="ARBA00022676"/>
    </source>
</evidence>
<dbReference type="GO" id="GO:0016757">
    <property type="term" value="F:glycosyltransferase activity"/>
    <property type="evidence" value="ECO:0007669"/>
    <property type="project" value="UniProtKB-KW"/>
</dbReference>
<evidence type="ECO:0000256" key="5">
    <source>
        <dbReference type="ARBA" id="ARBA00023180"/>
    </source>
</evidence>